<evidence type="ECO:0000256" key="1">
    <source>
        <dbReference type="SAM" id="MobiDB-lite"/>
    </source>
</evidence>
<sequence>MPIIDPASVQHVLQMSSSVEKVVVEAQAQQRVDQSLKEERTALDDIEQNEIQDPEDTKESNPSDPDGKNSNRQVRIKKKQAGAEKEVEAPEVSVPIVEGNPSSHLDLRV</sequence>
<accession>A0A7T0BYK6</accession>
<dbReference type="KEGG" id="nli:G3M70_16230"/>
<dbReference type="EMBL" id="CP048685">
    <property type="protein sequence ID" value="QPJ63340.1"/>
    <property type="molecule type" value="Genomic_DNA"/>
</dbReference>
<feature type="compositionally biased region" description="Acidic residues" evidence="1">
    <location>
        <begin position="44"/>
        <end position="54"/>
    </location>
</feature>
<evidence type="ECO:0000313" key="2">
    <source>
        <dbReference type="EMBL" id="QPJ63340.1"/>
    </source>
</evidence>
<gene>
    <name evidence="2" type="ORF">G3M70_16230</name>
</gene>
<organism evidence="2 3">
    <name type="scientific">Candidatus Nitronauta litoralis</name>
    <dbReference type="NCBI Taxonomy" id="2705533"/>
    <lineage>
        <taxon>Bacteria</taxon>
        <taxon>Pseudomonadati</taxon>
        <taxon>Nitrospinota/Tectimicrobiota group</taxon>
        <taxon>Nitrospinota</taxon>
        <taxon>Nitrospinia</taxon>
        <taxon>Nitrospinales</taxon>
        <taxon>Nitrospinaceae</taxon>
        <taxon>Candidatus Nitronauta</taxon>
    </lineage>
</organism>
<evidence type="ECO:0000313" key="3">
    <source>
        <dbReference type="Proteomes" id="UP000594688"/>
    </source>
</evidence>
<feature type="compositionally biased region" description="Basic and acidic residues" evidence="1">
    <location>
        <begin position="55"/>
        <end position="69"/>
    </location>
</feature>
<name>A0A7T0BYK6_9BACT</name>
<feature type="compositionally biased region" description="Basic and acidic residues" evidence="1">
    <location>
        <begin position="34"/>
        <end position="43"/>
    </location>
</feature>
<dbReference type="Proteomes" id="UP000594688">
    <property type="component" value="Chromosome"/>
</dbReference>
<protein>
    <submittedName>
        <fullName evidence="2">Uncharacterized protein</fullName>
    </submittedName>
</protein>
<dbReference type="AlphaFoldDB" id="A0A7T0BYK6"/>
<proteinExistence type="predicted"/>
<feature type="region of interest" description="Disordered" evidence="1">
    <location>
        <begin position="29"/>
        <end position="109"/>
    </location>
</feature>
<reference evidence="2 3" key="1">
    <citation type="submission" date="2020-02" db="EMBL/GenBank/DDBJ databases">
        <title>Genomic and physiological characterization of two novel Nitrospinaceae genera.</title>
        <authorList>
            <person name="Mueller A.J."/>
            <person name="Jung M.-Y."/>
            <person name="Strachan C.R."/>
            <person name="Herbold C.W."/>
            <person name="Kirkegaard R.H."/>
            <person name="Daims H."/>
        </authorList>
    </citation>
    <scope>NUCLEOTIDE SEQUENCE [LARGE SCALE GENOMIC DNA]</scope>
    <source>
        <strain evidence="2">EB</strain>
    </source>
</reference>